<name>A0A3S5FDV2_9PLAT</name>
<evidence type="ECO:0000256" key="1">
    <source>
        <dbReference type="SAM" id="MobiDB-lite"/>
    </source>
</evidence>
<feature type="region of interest" description="Disordered" evidence="1">
    <location>
        <begin position="197"/>
        <end position="227"/>
    </location>
</feature>
<keyword evidence="4" id="KW-1185">Reference proteome</keyword>
<organism evidence="3 4">
    <name type="scientific">Protopolystoma xenopodis</name>
    <dbReference type="NCBI Taxonomy" id="117903"/>
    <lineage>
        <taxon>Eukaryota</taxon>
        <taxon>Metazoa</taxon>
        <taxon>Spiralia</taxon>
        <taxon>Lophotrochozoa</taxon>
        <taxon>Platyhelminthes</taxon>
        <taxon>Monogenea</taxon>
        <taxon>Polyopisthocotylea</taxon>
        <taxon>Polystomatidea</taxon>
        <taxon>Polystomatidae</taxon>
        <taxon>Protopolystoma</taxon>
    </lineage>
</organism>
<gene>
    <name evidence="3" type="ORF">PXEA_LOCUS14702</name>
</gene>
<evidence type="ECO:0000313" key="3">
    <source>
        <dbReference type="EMBL" id="VEL21262.1"/>
    </source>
</evidence>
<keyword evidence="2" id="KW-0732">Signal</keyword>
<dbReference type="AlphaFoldDB" id="A0A3S5FDV2"/>
<feature type="region of interest" description="Disordered" evidence="1">
    <location>
        <begin position="27"/>
        <end position="50"/>
    </location>
</feature>
<proteinExistence type="predicted"/>
<feature type="signal peptide" evidence="2">
    <location>
        <begin position="1"/>
        <end position="19"/>
    </location>
</feature>
<dbReference type="EMBL" id="CAAALY010050426">
    <property type="protein sequence ID" value="VEL21262.1"/>
    <property type="molecule type" value="Genomic_DNA"/>
</dbReference>
<dbReference type="Proteomes" id="UP000784294">
    <property type="component" value="Unassembled WGS sequence"/>
</dbReference>
<feature type="chain" id="PRO_5018784756" evidence="2">
    <location>
        <begin position="20"/>
        <end position="258"/>
    </location>
</feature>
<comment type="caution">
    <text evidence="3">The sequence shown here is derived from an EMBL/GenBank/DDBJ whole genome shotgun (WGS) entry which is preliminary data.</text>
</comment>
<sequence length="258" mass="27789">MLISTVELLGLQLPLVAESQVSSSSEKHSNVGIFGNDPDSKFTTSSPTRRSPLVSDASMFLRIEALLYLTGCLKFLILSPIVGAKDGRLLTQHLIPPPTTSEKMTFEGCGSSANRISSPPLPALVSWSTPPPNEPTEVAATSSSSRPAVYMLPTLVQLYWEAEQLLAVCESTDWQQNAGGPECSIKWESVDKVCSNGDVGQGDANSNGSRITGSSLDAEPAEKQPFVSTTQSPDCLIEAIYHVLVQVRIIFAYRQFAQ</sequence>
<feature type="compositionally biased region" description="Polar residues" evidence="1">
    <location>
        <begin position="203"/>
        <end position="215"/>
    </location>
</feature>
<evidence type="ECO:0000313" key="4">
    <source>
        <dbReference type="Proteomes" id="UP000784294"/>
    </source>
</evidence>
<protein>
    <submittedName>
        <fullName evidence="3">Uncharacterized protein</fullName>
    </submittedName>
</protein>
<reference evidence="3" key="1">
    <citation type="submission" date="2018-11" db="EMBL/GenBank/DDBJ databases">
        <authorList>
            <consortium name="Pathogen Informatics"/>
        </authorList>
    </citation>
    <scope>NUCLEOTIDE SEQUENCE</scope>
</reference>
<evidence type="ECO:0000256" key="2">
    <source>
        <dbReference type="SAM" id="SignalP"/>
    </source>
</evidence>
<accession>A0A3S5FDV2</accession>